<dbReference type="AlphaFoldDB" id="D6TNZ0"/>
<sequence>MLPDTVIRRLEALTAISKQGKRLNAGTLPDREHLQRNVKGEPDTWKLVRPVRREGDG</sequence>
<reference evidence="1 2" key="1">
    <citation type="journal article" date="2011" name="Stand. Genomic Sci.">
        <title>Non-contiguous finished genome sequence and contextual data of the filamentous soil bacterium Ktedonobacter racemifer type strain (SOSP1-21).</title>
        <authorList>
            <person name="Chang Y.J."/>
            <person name="Land M."/>
            <person name="Hauser L."/>
            <person name="Chertkov O."/>
            <person name="Del Rio T.G."/>
            <person name="Nolan M."/>
            <person name="Copeland A."/>
            <person name="Tice H."/>
            <person name="Cheng J.F."/>
            <person name="Lucas S."/>
            <person name="Han C."/>
            <person name="Goodwin L."/>
            <person name="Pitluck S."/>
            <person name="Ivanova N."/>
            <person name="Ovchinikova G."/>
            <person name="Pati A."/>
            <person name="Chen A."/>
            <person name="Palaniappan K."/>
            <person name="Mavromatis K."/>
            <person name="Liolios K."/>
            <person name="Brettin T."/>
            <person name="Fiebig A."/>
            <person name="Rohde M."/>
            <person name="Abt B."/>
            <person name="Goker M."/>
            <person name="Detter J.C."/>
            <person name="Woyke T."/>
            <person name="Bristow J."/>
            <person name="Eisen J.A."/>
            <person name="Markowitz V."/>
            <person name="Hugenholtz P."/>
            <person name="Kyrpides N.C."/>
            <person name="Klenk H.P."/>
            <person name="Lapidus A."/>
        </authorList>
    </citation>
    <scope>NUCLEOTIDE SEQUENCE [LARGE SCALE GENOMIC DNA]</scope>
    <source>
        <strain evidence="2">DSM 44963</strain>
    </source>
</reference>
<evidence type="ECO:0000313" key="1">
    <source>
        <dbReference type="EMBL" id="EFH85526.1"/>
    </source>
</evidence>
<keyword evidence="2" id="KW-1185">Reference proteome</keyword>
<proteinExistence type="predicted"/>
<accession>D6TNZ0</accession>
<name>D6TNZ0_KTERA</name>
<dbReference type="Proteomes" id="UP000004508">
    <property type="component" value="Unassembled WGS sequence"/>
</dbReference>
<protein>
    <submittedName>
        <fullName evidence="1">Uncharacterized protein</fullName>
    </submittedName>
</protein>
<organism evidence="1 2">
    <name type="scientific">Ktedonobacter racemifer DSM 44963</name>
    <dbReference type="NCBI Taxonomy" id="485913"/>
    <lineage>
        <taxon>Bacteria</taxon>
        <taxon>Bacillati</taxon>
        <taxon>Chloroflexota</taxon>
        <taxon>Ktedonobacteria</taxon>
        <taxon>Ktedonobacterales</taxon>
        <taxon>Ktedonobacteraceae</taxon>
        <taxon>Ktedonobacter</taxon>
    </lineage>
</organism>
<gene>
    <name evidence="1" type="ORF">Krac_6748</name>
</gene>
<comment type="caution">
    <text evidence="1">The sequence shown here is derived from an EMBL/GenBank/DDBJ whole genome shotgun (WGS) entry which is preliminary data.</text>
</comment>
<dbReference type="EMBL" id="ADVG01000002">
    <property type="protein sequence ID" value="EFH85526.1"/>
    <property type="molecule type" value="Genomic_DNA"/>
</dbReference>
<evidence type="ECO:0000313" key="2">
    <source>
        <dbReference type="Proteomes" id="UP000004508"/>
    </source>
</evidence>
<dbReference type="InParanoid" id="D6TNZ0"/>